<comment type="caution">
    <text evidence="1">The sequence shown here is derived from an EMBL/GenBank/DDBJ whole genome shotgun (WGS) entry which is preliminary data.</text>
</comment>
<reference evidence="1" key="1">
    <citation type="submission" date="2018-08" db="EMBL/GenBank/DDBJ databases">
        <title>A genome reference for cultivated species of the human gut microbiota.</title>
        <authorList>
            <person name="Zou Y."/>
            <person name="Xue W."/>
            <person name="Luo G."/>
        </authorList>
    </citation>
    <scope>NUCLEOTIDE SEQUENCE [LARGE SCALE GENOMIC DNA]</scope>
    <source>
        <strain evidence="1">TF05-5AC</strain>
    </source>
</reference>
<dbReference type="AlphaFoldDB" id="A0A3E3I4W1"/>
<dbReference type="EMBL" id="QVLV01000007">
    <property type="protein sequence ID" value="RGE60309.1"/>
    <property type="molecule type" value="Genomic_DNA"/>
</dbReference>
<keyword evidence="2" id="KW-1185">Reference proteome</keyword>
<protein>
    <submittedName>
        <fullName evidence="1">Uncharacterized protein</fullName>
    </submittedName>
</protein>
<organism evidence="1 2">
    <name type="scientific">Eisenbergiella massiliensis</name>
    <dbReference type="NCBI Taxonomy" id="1720294"/>
    <lineage>
        <taxon>Bacteria</taxon>
        <taxon>Bacillati</taxon>
        <taxon>Bacillota</taxon>
        <taxon>Clostridia</taxon>
        <taxon>Lachnospirales</taxon>
        <taxon>Lachnospiraceae</taxon>
        <taxon>Eisenbergiella</taxon>
    </lineage>
</organism>
<accession>A0A3E3I4W1</accession>
<evidence type="ECO:0000313" key="2">
    <source>
        <dbReference type="Proteomes" id="UP000260812"/>
    </source>
</evidence>
<name>A0A3E3I4W1_9FIRM</name>
<proteinExistence type="predicted"/>
<gene>
    <name evidence="1" type="ORF">DXC51_11990</name>
</gene>
<dbReference type="Proteomes" id="UP000260812">
    <property type="component" value="Unassembled WGS sequence"/>
</dbReference>
<evidence type="ECO:0000313" key="1">
    <source>
        <dbReference type="EMBL" id="RGE60309.1"/>
    </source>
</evidence>
<sequence length="67" mass="7813">MSKGRKKQGGLYILTNLTNPIDFWKEIIYYESNVHGHVRTDKKQAACGQLLLGKPEGWLRRRIESRI</sequence>